<keyword evidence="3" id="KW-0862">Zinc</keyword>
<dbReference type="InterPro" id="IPR009060">
    <property type="entry name" value="UBA-like_sf"/>
</dbReference>
<dbReference type="PROSITE" id="PS51140">
    <property type="entry name" value="CUE"/>
    <property type="match status" value="1"/>
</dbReference>
<evidence type="ECO:0000313" key="10">
    <source>
        <dbReference type="Proteomes" id="UP000481153"/>
    </source>
</evidence>
<dbReference type="AlphaFoldDB" id="A0A6G0WXA0"/>
<evidence type="ECO:0000259" key="7">
    <source>
        <dbReference type="PROSITE" id="PS51471"/>
    </source>
</evidence>
<proteinExistence type="predicted"/>
<evidence type="ECO:0000313" key="9">
    <source>
        <dbReference type="EMBL" id="KAF0732162.1"/>
    </source>
</evidence>
<dbReference type="Gene3D" id="1.10.8.10">
    <property type="entry name" value="DNA helicase RuvA subunit, C-terminal domain"/>
    <property type="match status" value="1"/>
</dbReference>
<gene>
    <name evidence="9" type="ORF">Ae201684_010812</name>
</gene>
<dbReference type="InterPro" id="IPR010666">
    <property type="entry name" value="Znf_GRF"/>
</dbReference>
<dbReference type="GO" id="GO:0008270">
    <property type="term" value="F:zinc ion binding"/>
    <property type="evidence" value="ECO:0007669"/>
    <property type="project" value="UniProtKB-KW"/>
</dbReference>
<dbReference type="SUPFAM" id="SSF46934">
    <property type="entry name" value="UBA-like"/>
    <property type="match status" value="1"/>
</dbReference>
<accession>A0A6G0WXA0</accession>
<dbReference type="InterPro" id="IPR037151">
    <property type="entry name" value="AlkB-like_sf"/>
</dbReference>
<name>A0A6G0WXA0_9STRA</name>
<dbReference type="InterPro" id="IPR003892">
    <property type="entry name" value="CUE"/>
</dbReference>
<dbReference type="InterPro" id="IPR005123">
    <property type="entry name" value="Oxoglu/Fe-dep_dioxygenase_dom"/>
</dbReference>
<dbReference type="Gene3D" id="2.60.120.590">
    <property type="entry name" value="Alpha-ketoglutarate-dependent dioxygenase AlkB-like"/>
    <property type="match status" value="1"/>
</dbReference>
<keyword evidence="1" id="KW-0479">Metal-binding</keyword>
<evidence type="ECO:0000256" key="5">
    <source>
        <dbReference type="SAM" id="MobiDB-lite"/>
    </source>
</evidence>
<evidence type="ECO:0000259" key="6">
    <source>
        <dbReference type="PROSITE" id="PS51140"/>
    </source>
</evidence>
<organism evidence="9 10">
    <name type="scientific">Aphanomyces euteiches</name>
    <dbReference type="NCBI Taxonomy" id="100861"/>
    <lineage>
        <taxon>Eukaryota</taxon>
        <taxon>Sar</taxon>
        <taxon>Stramenopiles</taxon>
        <taxon>Oomycota</taxon>
        <taxon>Saprolegniomycetes</taxon>
        <taxon>Saprolegniales</taxon>
        <taxon>Verrucalvaceae</taxon>
        <taxon>Aphanomyces</taxon>
    </lineage>
</organism>
<feature type="domain" description="Fe2OG dioxygenase" evidence="7">
    <location>
        <begin position="231"/>
        <end position="340"/>
    </location>
</feature>
<feature type="region of interest" description="Disordered" evidence="5">
    <location>
        <begin position="402"/>
        <end position="432"/>
    </location>
</feature>
<dbReference type="CDD" id="cd14279">
    <property type="entry name" value="CUE"/>
    <property type="match status" value="1"/>
</dbReference>
<dbReference type="GO" id="GO:0043130">
    <property type="term" value="F:ubiquitin binding"/>
    <property type="evidence" value="ECO:0007669"/>
    <property type="project" value="InterPro"/>
</dbReference>
<dbReference type="VEuPathDB" id="FungiDB:AeMF1_006108"/>
<feature type="domain" description="CUE" evidence="6">
    <location>
        <begin position="4"/>
        <end position="47"/>
    </location>
</feature>
<dbReference type="PANTHER" id="PTHR31212">
    <property type="entry name" value="ALPHA-KETOGLUTARATE-DEPENDENT DIOXYGENASE ALKB HOMOLOG 3"/>
    <property type="match status" value="1"/>
</dbReference>
<evidence type="ECO:0008006" key="11">
    <source>
        <dbReference type="Google" id="ProtNLM"/>
    </source>
</evidence>
<reference evidence="9 10" key="1">
    <citation type="submission" date="2019-07" db="EMBL/GenBank/DDBJ databases">
        <title>Genomics analysis of Aphanomyces spp. identifies a new class of oomycete effector associated with host adaptation.</title>
        <authorList>
            <person name="Gaulin E."/>
        </authorList>
    </citation>
    <scope>NUCLEOTIDE SEQUENCE [LARGE SCALE GENOMIC DNA]</scope>
    <source>
        <strain evidence="9 10">ATCC 201684</strain>
    </source>
</reference>
<dbReference type="PROSITE" id="PS51999">
    <property type="entry name" value="ZF_GRF"/>
    <property type="match status" value="1"/>
</dbReference>
<evidence type="ECO:0000256" key="2">
    <source>
        <dbReference type="ARBA" id="ARBA00022771"/>
    </source>
</evidence>
<dbReference type="Proteomes" id="UP000481153">
    <property type="component" value="Unassembled WGS sequence"/>
</dbReference>
<keyword evidence="2 4" id="KW-0863">Zinc-finger</keyword>
<evidence type="ECO:0000259" key="8">
    <source>
        <dbReference type="PROSITE" id="PS51999"/>
    </source>
</evidence>
<feature type="domain" description="GRF-type" evidence="8">
    <location>
        <begin position="350"/>
        <end position="393"/>
    </location>
</feature>
<sequence length="432" mass="48912">MSATFERTVAALEEMFPQASQSKIRTTVAAVNGQLDAAVEILLDPNAKRKRKLKPDIRSYFGCPSRPPQDTKKLHIDSTIPSEFLHPNKQLQIATFESWNAAKEPQRPILLTPETLTPNVPCLTIQMDFLPADQANAALREMLETSGDWIRTKWVIFEREVESPHHTQLYGATETQLRQKEDLYTNTGTAATKMKLFTPTLHAIKMPIDDVVNRALSTRERHPLEAPGPWHANLALGNLYKTPEQSVGPHSDTMTELGPRPTIASYTLGAERIFRIKRLATDTTPAQTFNLKLPHNSLLIMFPPFQEFYRHEVPAQQPWQIKAHEIAREARVNLTFRMTRPNYMAHIPRCQCNKPAVLRTANRPNKKNVGEYFYICAGSVPASCTYFCWLKDRMHLLEQTANEPKKEAQASPTEHKGDAPSTQASHVVDKHA</sequence>
<dbReference type="InterPro" id="IPR032854">
    <property type="entry name" value="ALKBH3"/>
</dbReference>
<evidence type="ECO:0000256" key="3">
    <source>
        <dbReference type="ARBA" id="ARBA00022833"/>
    </source>
</evidence>
<dbReference type="InterPro" id="IPR027450">
    <property type="entry name" value="AlkB-like"/>
</dbReference>
<keyword evidence="10" id="KW-1185">Reference proteome</keyword>
<protein>
    <recommendedName>
        <fullName evidence="11">Fe2OG dioxygenase domain-containing protein</fullName>
    </recommendedName>
</protein>
<dbReference type="Pfam" id="PF06839">
    <property type="entry name" value="Zn_ribbon_GRF"/>
    <property type="match status" value="1"/>
</dbReference>
<dbReference type="PROSITE" id="PS51471">
    <property type="entry name" value="FE2OG_OXY"/>
    <property type="match status" value="1"/>
</dbReference>
<comment type="caution">
    <text evidence="9">The sequence shown here is derived from an EMBL/GenBank/DDBJ whole genome shotgun (WGS) entry which is preliminary data.</text>
</comment>
<dbReference type="Pfam" id="PF13532">
    <property type="entry name" value="2OG-FeII_Oxy_2"/>
    <property type="match status" value="1"/>
</dbReference>
<evidence type="ECO:0000256" key="1">
    <source>
        <dbReference type="ARBA" id="ARBA00022723"/>
    </source>
</evidence>
<dbReference type="EMBL" id="VJMJ01000137">
    <property type="protein sequence ID" value="KAF0732162.1"/>
    <property type="molecule type" value="Genomic_DNA"/>
</dbReference>
<feature type="compositionally biased region" description="Basic and acidic residues" evidence="5">
    <location>
        <begin position="403"/>
        <end position="418"/>
    </location>
</feature>
<dbReference type="SUPFAM" id="SSF51197">
    <property type="entry name" value="Clavaminate synthase-like"/>
    <property type="match status" value="1"/>
</dbReference>
<dbReference type="PANTHER" id="PTHR31212:SF4">
    <property type="entry name" value="ALPHA-KETOGLUTARATE-DEPENDENT DIOXYGENASE ALKB HOMOLOG 3"/>
    <property type="match status" value="1"/>
</dbReference>
<dbReference type="GO" id="GO:0006307">
    <property type="term" value="P:DNA alkylation repair"/>
    <property type="evidence" value="ECO:0007669"/>
    <property type="project" value="InterPro"/>
</dbReference>
<evidence type="ECO:0000256" key="4">
    <source>
        <dbReference type="PROSITE-ProRule" id="PRU01343"/>
    </source>
</evidence>
<dbReference type="GO" id="GO:0051213">
    <property type="term" value="F:dioxygenase activity"/>
    <property type="evidence" value="ECO:0007669"/>
    <property type="project" value="InterPro"/>
</dbReference>